<keyword evidence="1" id="KW-1133">Transmembrane helix</keyword>
<dbReference type="SUPFAM" id="SSF48317">
    <property type="entry name" value="Acid phosphatase/Vanadium-dependent haloperoxidase"/>
    <property type="match status" value="1"/>
</dbReference>
<dbReference type="Gene3D" id="1.20.144.10">
    <property type="entry name" value="Phosphatidic acid phosphatase type 2/haloperoxidase"/>
    <property type="match status" value="2"/>
</dbReference>
<keyword evidence="4" id="KW-1185">Reference proteome</keyword>
<dbReference type="SMART" id="SM00014">
    <property type="entry name" value="acidPPc"/>
    <property type="match status" value="1"/>
</dbReference>
<sequence>MKIRNPSLLILSLLLLCSFILLARSLDTVIVDTFDTQIIQAIQLIKQPFLTLVMRFFSFIGDIIPVMIISVILFIILYKVFHHRKELILFSIVLLGSTAFNIGLKAYYQRERPTLYTMVTEESFSFPSGHSMAALSLYGILTFLLWRHIPRQSGRIVLITISTFILLMIGVSRIYLGAHFPSDVLGAYLFSGFWLVFTIWGFKNFKLSS</sequence>
<evidence type="ECO:0000259" key="2">
    <source>
        <dbReference type="SMART" id="SM00014"/>
    </source>
</evidence>
<feature type="transmembrane region" description="Helical" evidence="1">
    <location>
        <begin position="49"/>
        <end position="75"/>
    </location>
</feature>
<evidence type="ECO:0000256" key="1">
    <source>
        <dbReference type="SAM" id="Phobius"/>
    </source>
</evidence>
<proteinExistence type="predicted"/>
<keyword evidence="1" id="KW-0472">Membrane</keyword>
<reference evidence="3 4" key="1">
    <citation type="submission" date="2018-12" db="EMBL/GenBank/DDBJ databases">
        <title>Bacillus yapensis draft genome sequence.</title>
        <authorList>
            <person name="Yu L."/>
            <person name="Xu X."/>
            <person name="Tang X."/>
        </authorList>
    </citation>
    <scope>NUCLEOTIDE SEQUENCE [LARGE SCALE GENOMIC DNA]</scope>
    <source>
        <strain evidence="3 4">XXST-01</strain>
    </source>
</reference>
<dbReference type="CDD" id="cd03392">
    <property type="entry name" value="PAP2_like_2"/>
    <property type="match status" value="1"/>
</dbReference>
<dbReference type="AlphaFoldDB" id="A0A431VYY0"/>
<dbReference type="Pfam" id="PF01569">
    <property type="entry name" value="PAP2"/>
    <property type="match status" value="1"/>
</dbReference>
<name>A0A431VYY0_9BACI</name>
<dbReference type="PANTHER" id="PTHR14969:SF13">
    <property type="entry name" value="AT30094P"/>
    <property type="match status" value="1"/>
</dbReference>
<accession>A0A431VYY0</accession>
<comment type="caution">
    <text evidence="3">The sequence shown here is derived from an EMBL/GenBank/DDBJ whole genome shotgun (WGS) entry which is preliminary data.</text>
</comment>
<keyword evidence="1" id="KW-0812">Transmembrane</keyword>
<dbReference type="OrthoDB" id="9789113at2"/>
<dbReference type="EMBL" id="RXNT01000015">
    <property type="protein sequence ID" value="RTR28482.1"/>
    <property type="molecule type" value="Genomic_DNA"/>
</dbReference>
<feature type="transmembrane region" description="Helical" evidence="1">
    <location>
        <begin position="184"/>
        <end position="202"/>
    </location>
</feature>
<feature type="transmembrane region" description="Helical" evidence="1">
    <location>
        <begin position="158"/>
        <end position="178"/>
    </location>
</feature>
<protein>
    <submittedName>
        <fullName evidence="3">Phosphatase PAP2 family protein</fullName>
    </submittedName>
</protein>
<organism evidence="3 4">
    <name type="scientific">Bacillus yapensis</name>
    <dbReference type="NCBI Taxonomy" id="2492960"/>
    <lineage>
        <taxon>Bacteria</taxon>
        <taxon>Bacillati</taxon>
        <taxon>Bacillota</taxon>
        <taxon>Bacilli</taxon>
        <taxon>Bacillales</taxon>
        <taxon>Bacillaceae</taxon>
        <taxon>Bacillus</taxon>
    </lineage>
</organism>
<gene>
    <name evidence="3" type="ORF">EKG37_17200</name>
</gene>
<feature type="transmembrane region" description="Helical" evidence="1">
    <location>
        <begin position="128"/>
        <end position="146"/>
    </location>
</feature>
<dbReference type="InterPro" id="IPR000326">
    <property type="entry name" value="PAP2/HPO"/>
</dbReference>
<dbReference type="Proteomes" id="UP000271374">
    <property type="component" value="Unassembled WGS sequence"/>
</dbReference>
<dbReference type="PANTHER" id="PTHR14969">
    <property type="entry name" value="SPHINGOSINE-1-PHOSPHATE PHOSPHOHYDROLASE"/>
    <property type="match status" value="1"/>
</dbReference>
<dbReference type="RefSeq" id="WP_126410041.1">
    <property type="nucleotide sequence ID" value="NZ_RXNT01000015.1"/>
</dbReference>
<feature type="transmembrane region" description="Helical" evidence="1">
    <location>
        <begin position="87"/>
        <end position="108"/>
    </location>
</feature>
<evidence type="ECO:0000313" key="4">
    <source>
        <dbReference type="Proteomes" id="UP000271374"/>
    </source>
</evidence>
<evidence type="ECO:0000313" key="3">
    <source>
        <dbReference type="EMBL" id="RTR28482.1"/>
    </source>
</evidence>
<dbReference type="InterPro" id="IPR036938">
    <property type="entry name" value="PAP2/HPO_sf"/>
</dbReference>
<feature type="domain" description="Phosphatidic acid phosphatase type 2/haloperoxidase" evidence="2">
    <location>
        <begin position="87"/>
        <end position="199"/>
    </location>
</feature>